<dbReference type="PIRSF" id="PIRSF006351">
    <property type="entry name" value="PTS_EIIC-Cellobiose"/>
    <property type="match status" value="1"/>
</dbReference>
<keyword evidence="3 8" id="KW-1003">Cell membrane</keyword>
<evidence type="ECO:0000259" key="10">
    <source>
        <dbReference type="PROSITE" id="PS51105"/>
    </source>
</evidence>
<dbReference type="PANTHER" id="PTHR33989:SF4">
    <property type="entry name" value="PTS SYSTEM N,N'-DIACETYLCHITOBIOSE-SPECIFIC EIIC COMPONENT"/>
    <property type="match status" value="1"/>
</dbReference>
<dbReference type="NCBIfam" id="TIGR00359">
    <property type="entry name" value="cello_pts_IIC"/>
    <property type="match status" value="1"/>
</dbReference>
<dbReference type="RefSeq" id="WP_006534492.1">
    <property type="nucleotide sequence ID" value="NZ_CAXOKJ010000004.1"/>
</dbReference>
<gene>
    <name evidence="11" type="primary">chbC</name>
    <name evidence="11" type="ORF">BN1804_03286</name>
    <name evidence="12" type="ORF">JFQ69_11675</name>
</gene>
<dbReference type="PANTHER" id="PTHR33989">
    <property type="match status" value="1"/>
</dbReference>
<dbReference type="GO" id="GO:1902815">
    <property type="term" value="P:N,N'-diacetylchitobiose import"/>
    <property type="evidence" value="ECO:0007669"/>
    <property type="project" value="TreeGrafter"/>
</dbReference>
<dbReference type="GO" id="GO:0009401">
    <property type="term" value="P:phosphoenolpyruvate-dependent sugar phosphotransferase system"/>
    <property type="evidence" value="ECO:0007669"/>
    <property type="project" value="InterPro"/>
</dbReference>
<evidence type="ECO:0000313" key="12">
    <source>
        <dbReference type="EMBL" id="MBJ2118314.1"/>
    </source>
</evidence>
<name>A0A0G4QGY5_9GAMM</name>
<feature type="transmembrane region" description="Helical" evidence="9">
    <location>
        <begin position="359"/>
        <end position="384"/>
    </location>
</feature>
<evidence type="ECO:0000313" key="11">
    <source>
        <dbReference type="EMBL" id="CRL65005.1"/>
    </source>
</evidence>
<evidence type="ECO:0000256" key="7">
    <source>
        <dbReference type="ARBA" id="ARBA00023136"/>
    </source>
</evidence>
<dbReference type="AlphaFoldDB" id="A0A0G4QGY5"/>
<dbReference type="GO" id="GO:0005886">
    <property type="term" value="C:plasma membrane"/>
    <property type="evidence" value="ECO:0007669"/>
    <property type="project" value="UniProtKB-SubCell"/>
</dbReference>
<feature type="domain" description="PTS EIIC type-3" evidence="10">
    <location>
        <begin position="8"/>
        <end position="426"/>
    </location>
</feature>
<feature type="transmembrane region" description="Helical" evidence="9">
    <location>
        <begin position="187"/>
        <end position="207"/>
    </location>
</feature>
<feature type="transmembrane region" description="Helical" evidence="9">
    <location>
        <begin position="35"/>
        <end position="55"/>
    </location>
</feature>
<keyword evidence="14" id="KW-1185">Reference proteome</keyword>
<reference evidence="12 14" key="3">
    <citation type="submission" date="2020-12" db="EMBL/GenBank/DDBJ databases">
        <title>Enhanced detection system for hospital associated transmission using whole genome sequencing surveillance.</title>
        <authorList>
            <person name="Harrison L.H."/>
            <person name="Van Tyne D."/>
            <person name="Marsh J.W."/>
            <person name="Griffith M.P."/>
            <person name="Snyder D.J."/>
            <person name="Cooper V.S."/>
            <person name="Mustapha M."/>
        </authorList>
    </citation>
    <scope>NUCLEOTIDE SEQUENCE [LARGE SCALE GENOMIC DNA]</scope>
    <source>
        <strain evidence="12 14">PR00195</strain>
    </source>
</reference>
<dbReference type="PROSITE" id="PS51105">
    <property type="entry name" value="PTS_EIIC_TYPE_3"/>
    <property type="match status" value="1"/>
</dbReference>
<dbReference type="InterPro" id="IPR004796">
    <property type="entry name" value="PTS_IIC_cello"/>
</dbReference>
<organism evidence="11 13">
    <name type="scientific">Proteus penneri</name>
    <dbReference type="NCBI Taxonomy" id="102862"/>
    <lineage>
        <taxon>Bacteria</taxon>
        <taxon>Pseudomonadati</taxon>
        <taxon>Pseudomonadota</taxon>
        <taxon>Gammaproteobacteria</taxon>
        <taxon>Enterobacterales</taxon>
        <taxon>Morganellaceae</taxon>
        <taxon>Proteus</taxon>
    </lineage>
</organism>
<dbReference type="EMBL" id="CVRY01000007">
    <property type="protein sequence ID" value="CRL65005.1"/>
    <property type="molecule type" value="Genomic_DNA"/>
</dbReference>
<reference evidence="11" key="1">
    <citation type="submission" date="2015-06" db="EMBL/GenBank/DDBJ databases">
        <authorList>
            <person name="Urmite Genomes Urmite Genomes"/>
        </authorList>
    </citation>
    <scope>NUCLEOTIDE SEQUENCE [LARGE SCALE GENOMIC DNA]</scope>
    <source>
        <strain evidence="11">CSUR P1867</strain>
    </source>
</reference>
<evidence type="ECO:0000256" key="6">
    <source>
        <dbReference type="ARBA" id="ARBA00022989"/>
    </source>
</evidence>
<reference evidence="13" key="2">
    <citation type="submission" date="2015-06" db="EMBL/GenBank/DDBJ databases">
        <authorList>
            <person name="Urmite Genomes"/>
        </authorList>
    </citation>
    <scope>NUCLEOTIDE SEQUENCE [LARGE SCALE GENOMIC DNA]</scope>
    <source>
        <strain evidence="13">CSUR P1867</strain>
    </source>
</reference>
<proteinExistence type="predicted"/>
<evidence type="ECO:0000256" key="5">
    <source>
        <dbReference type="ARBA" id="ARBA00022692"/>
    </source>
</evidence>
<evidence type="ECO:0000256" key="9">
    <source>
        <dbReference type="SAM" id="Phobius"/>
    </source>
</evidence>
<keyword evidence="4 8" id="KW-0762">Sugar transport</keyword>
<dbReference type="Proteomes" id="UP000619976">
    <property type="component" value="Unassembled WGS sequence"/>
</dbReference>
<feature type="transmembrane region" description="Helical" evidence="9">
    <location>
        <begin position="227"/>
        <end position="247"/>
    </location>
</feature>
<feature type="transmembrane region" description="Helical" evidence="9">
    <location>
        <begin position="404"/>
        <end position="429"/>
    </location>
</feature>
<evidence type="ECO:0000256" key="2">
    <source>
        <dbReference type="ARBA" id="ARBA00022448"/>
    </source>
</evidence>
<dbReference type="NCBIfam" id="TIGR00410">
    <property type="entry name" value="lacE"/>
    <property type="match status" value="1"/>
</dbReference>
<accession>A0A0G4QGY5</accession>
<accession>A0A379ERU5</accession>
<sequence>MSKFIGSLEKVLLPFAVKIGKQPHVNAIKNGFIRLMPLTLAGAMFVLINNVFLSFGEGSFFYSLGIRLDASTIETLNSFKAIGGNVYNGTLGIMSLMTPFFIGMGLAEERKVDPIAAGLLSIAAFMTVTPYNAGGAYAVGANWLGGANVISGIIIGLVVAEMFTFIVRRNWVIRLPDSVPVSVSRSFSALIPGFIILSVMGIVSWGLGHYETHFHQVILDSISTPLASLGSVVGWAYVIFTSLLWFFGIHGSLALTALDSGIMTPWALENIAIYTEYGSVEAALAAGKTFHLWAKPMLDSFIFLGGTGATLGLILAIFIASRRADHRQVAKLALPAGLFQINEPIIFGLPIIMNPVMFIPFILIQPILAAITVTAYYLGIIPPVTNIAPWTMPTGLGAFFNTNGSIAALLLALFNLGVATLIYLPFVIISNKAQTEIEKEESEEDIANALKF</sequence>
<evidence type="ECO:0000256" key="8">
    <source>
        <dbReference type="PIRNR" id="PIRNR006351"/>
    </source>
</evidence>
<evidence type="ECO:0000313" key="14">
    <source>
        <dbReference type="Proteomes" id="UP000619976"/>
    </source>
</evidence>
<dbReference type="InterPro" id="IPR004501">
    <property type="entry name" value="PTS_EIIC_3"/>
</dbReference>
<protein>
    <recommendedName>
        <fullName evidence="8">Permease IIC component</fullName>
    </recommendedName>
</protein>
<evidence type="ECO:0000313" key="13">
    <source>
        <dbReference type="Proteomes" id="UP000183920"/>
    </source>
</evidence>
<keyword evidence="2 8" id="KW-0813">Transport</keyword>
<dbReference type="InterPro" id="IPR003352">
    <property type="entry name" value="PTS_EIIC"/>
</dbReference>
<keyword evidence="7 8" id="KW-0472">Membrane</keyword>
<comment type="subcellular location">
    <subcellularLocation>
        <location evidence="1">Cell membrane</location>
        <topology evidence="1">Multi-pass membrane protein</topology>
    </subcellularLocation>
</comment>
<dbReference type="NCBIfam" id="NF007634">
    <property type="entry name" value="PRK10297.1"/>
    <property type="match status" value="1"/>
</dbReference>
<keyword evidence="5 9" id="KW-0812">Transmembrane</keyword>
<feature type="transmembrane region" description="Helical" evidence="9">
    <location>
        <begin position="143"/>
        <end position="167"/>
    </location>
</feature>
<dbReference type="EMBL" id="JAEKCB010000005">
    <property type="protein sequence ID" value="MBJ2118314.1"/>
    <property type="molecule type" value="Genomic_DNA"/>
</dbReference>
<dbReference type="InterPro" id="IPR051088">
    <property type="entry name" value="PTS_Sugar-EIIC/EIIB"/>
</dbReference>
<dbReference type="Pfam" id="PF02378">
    <property type="entry name" value="PTS_EIIC"/>
    <property type="match status" value="1"/>
</dbReference>
<keyword evidence="6 9" id="KW-1133">Transmembrane helix</keyword>
<feature type="transmembrane region" description="Helical" evidence="9">
    <location>
        <begin position="301"/>
        <end position="320"/>
    </location>
</feature>
<evidence type="ECO:0000256" key="3">
    <source>
        <dbReference type="ARBA" id="ARBA00022475"/>
    </source>
</evidence>
<feature type="transmembrane region" description="Helical" evidence="9">
    <location>
        <begin position="114"/>
        <end position="131"/>
    </location>
</feature>
<dbReference type="Proteomes" id="UP000183920">
    <property type="component" value="Unassembled WGS sequence"/>
</dbReference>
<evidence type="ECO:0000256" key="4">
    <source>
        <dbReference type="ARBA" id="ARBA00022597"/>
    </source>
</evidence>
<evidence type="ECO:0000256" key="1">
    <source>
        <dbReference type="ARBA" id="ARBA00004651"/>
    </source>
</evidence>
<comment type="function">
    <text evidence="8">The phosphoenolpyruvate-dependent sugar phosphotransferase system (PTS), a major carbohydrate active -transport system, catalyzes the phosphorylation of incoming sugar substrates concomitant with their translocation across the cell membrane.</text>
</comment>
<feature type="transmembrane region" description="Helical" evidence="9">
    <location>
        <begin position="86"/>
        <end position="107"/>
    </location>
</feature>
<dbReference type="GO" id="GO:0008982">
    <property type="term" value="F:protein-N(PI)-phosphohistidine-sugar phosphotransferase activity"/>
    <property type="evidence" value="ECO:0007669"/>
    <property type="project" value="UniProtKB-UniRule"/>
</dbReference>